<reference evidence="1 2" key="1">
    <citation type="submission" date="2019-09" db="EMBL/GenBank/DDBJ databases">
        <title>NBRP : Genome information of microbial organism related human and environment.</title>
        <authorList>
            <person name="Hattori M."/>
            <person name="Oshima K."/>
            <person name="Inaba H."/>
            <person name="Suda W."/>
            <person name="Sakamoto M."/>
            <person name="Iino T."/>
            <person name="Kitahara M."/>
            <person name="Oshida Y."/>
            <person name="Iida T."/>
            <person name="Kudo T."/>
            <person name="Itoh T."/>
            <person name="Ohkuma M."/>
        </authorList>
    </citation>
    <scope>NUCLEOTIDE SEQUENCE [LARGE SCALE GENOMIC DNA]</scope>
    <source>
        <strain evidence="1 2">Q-1</strain>
    </source>
</reference>
<accession>A0A5A7NAV8</accession>
<protein>
    <submittedName>
        <fullName evidence="1">Uncharacterized protein</fullName>
    </submittedName>
</protein>
<sequence length="52" mass="5980">MQMRADHRLSLVLPRFQHRHGFRIIGHRMIDDIAGHQIIAGENILRPLLGGD</sequence>
<dbReference type="EMBL" id="BKCN01000014">
    <property type="protein sequence ID" value="GER04864.1"/>
    <property type="molecule type" value="Genomic_DNA"/>
</dbReference>
<gene>
    <name evidence="1" type="ORF">JCM17846_25460</name>
</gene>
<evidence type="ECO:0000313" key="1">
    <source>
        <dbReference type="EMBL" id="GER04864.1"/>
    </source>
</evidence>
<keyword evidence="2" id="KW-1185">Reference proteome</keyword>
<organism evidence="1 2">
    <name type="scientific">Iodidimonas nitroreducens</name>
    <dbReference type="NCBI Taxonomy" id="1236968"/>
    <lineage>
        <taxon>Bacteria</taxon>
        <taxon>Pseudomonadati</taxon>
        <taxon>Pseudomonadota</taxon>
        <taxon>Alphaproteobacteria</taxon>
        <taxon>Iodidimonadales</taxon>
        <taxon>Iodidimonadaceae</taxon>
        <taxon>Iodidimonas</taxon>
    </lineage>
</organism>
<comment type="caution">
    <text evidence="1">The sequence shown here is derived from an EMBL/GenBank/DDBJ whole genome shotgun (WGS) entry which is preliminary data.</text>
</comment>
<dbReference type="AlphaFoldDB" id="A0A5A7NAV8"/>
<evidence type="ECO:0000313" key="2">
    <source>
        <dbReference type="Proteomes" id="UP000324996"/>
    </source>
</evidence>
<proteinExistence type="predicted"/>
<dbReference type="Proteomes" id="UP000324996">
    <property type="component" value="Unassembled WGS sequence"/>
</dbReference>
<name>A0A5A7NAV8_9PROT</name>